<feature type="domain" description="Aminoglycoside phosphotransferase" evidence="1">
    <location>
        <begin position="21"/>
        <end position="221"/>
    </location>
</feature>
<feature type="non-terminal residue" evidence="2">
    <location>
        <position position="244"/>
    </location>
</feature>
<dbReference type="AlphaFoldDB" id="A0A383BPP4"/>
<evidence type="ECO:0000259" key="1">
    <source>
        <dbReference type="Pfam" id="PF01636"/>
    </source>
</evidence>
<name>A0A383BPP4_9ZZZZ</name>
<dbReference type="Pfam" id="PF01636">
    <property type="entry name" value="APH"/>
    <property type="match status" value="1"/>
</dbReference>
<protein>
    <recommendedName>
        <fullName evidence="1">Aminoglycoside phosphotransferase domain-containing protein</fullName>
    </recommendedName>
</protein>
<sequence>PEVENHIRNLALWQGELKLERRWGGLQNRNWVAEDEQAKYMVRQAADLRDIWGTVSANRSGMLAGADMGVSPKVVYDERLLQVSEFIEGRNFEAEDMHKPENVTEVIRLIKILQAKAPEYCHYPIDYFWPFDATRQAGWVANHLGCKHMAKANEMIEIVNTFESLFGPYKPVLCHGDMAYVNIMQERESGKVWLIDYDLCGWGLPEWDIAEMCTYSAAPPEIDQLCVREFFGAMSDTEFEERLH</sequence>
<dbReference type="EMBL" id="UINC01202173">
    <property type="protein sequence ID" value="SVE21849.1"/>
    <property type="molecule type" value="Genomic_DNA"/>
</dbReference>
<feature type="non-terminal residue" evidence="2">
    <location>
        <position position="1"/>
    </location>
</feature>
<dbReference type="SUPFAM" id="SSF56112">
    <property type="entry name" value="Protein kinase-like (PK-like)"/>
    <property type="match status" value="1"/>
</dbReference>
<accession>A0A383BPP4</accession>
<dbReference type="Gene3D" id="3.90.1200.10">
    <property type="match status" value="1"/>
</dbReference>
<organism evidence="2">
    <name type="scientific">marine metagenome</name>
    <dbReference type="NCBI Taxonomy" id="408172"/>
    <lineage>
        <taxon>unclassified sequences</taxon>
        <taxon>metagenomes</taxon>
        <taxon>ecological metagenomes</taxon>
    </lineage>
</organism>
<reference evidence="2" key="1">
    <citation type="submission" date="2018-05" db="EMBL/GenBank/DDBJ databases">
        <authorList>
            <person name="Lanie J.A."/>
            <person name="Ng W.-L."/>
            <person name="Kazmierczak K.M."/>
            <person name="Andrzejewski T.M."/>
            <person name="Davidsen T.M."/>
            <person name="Wayne K.J."/>
            <person name="Tettelin H."/>
            <person name="Glass J.I."/>
            <person name="Rusch D."/>
            <person name="Podicherti R."/>
            <person name="Tsui H.-C.T."/>
            <person name="Winkler M.E."/>
        </authorList>
    </citation>
    <scope>NUCLEOTIDE SEQUENCE</scope>
</reference>
<dbReference type="InterPro" id="IPR011009">
    <property type="entry name" value="Kinase-like_dom_sf"/>
</dbReference>
<proteinExistence type="predicted"/>
<dbReference type="InterPro" id="IPR002575">
    <property type="entry name" value="Aminoglycoside_PTrfase"/>
</dbReference>
<evidence type="ECO:0000313" key="2">
    <source>
        <dbReference type="EMBL" id="SVE21849.1"/>
    </source>
</evidence>
<gene>
    <name evidence="2" type="ORF">METZ01_LOCUS474703</name>
</gene>